<dbReference type="Gene3D" id="3.30.420.10">
    <property type="entry name" value="Ribonuclease H-like superfamily/Ribonuclease H"/>
    <property type="match status" value="1"/>
</dbReference>
<gene>
    <name evidence="1" type="ORF">Sradi_4170900</name>
</gene>
<name>A0AAW2P584_SESRA</name>
<reference evidence="1" key="2">
    <citation type="journal article" date="2024" name="Plant">
        <title>Genomic evolution and insights into agronomic trait innovations of Sesamum species.</title>
        <authorList>
            <person name="Miao H."/>
            <person name="Wang L."/>
            <person name="Qu L."/>
            <person name="Liu H."/>
            <person name="Sun Y."/>
            <person name="Le M."/>
            <person name="Wang Q."/>
            <person name="Wei S."/>
            <person name="Zheng Y."/>
            <person name="Lin W."/>
            <person name="Duan Y."/>
            <person name="Cao H."/>
            <person name="Xiong S."/>
            <person name="Wang X."/>
            <person name="Wei L."/>
            <person name="Li C."/>
            <person name="Ma Q."/>
            <person name="Ju M."/>
            <person name="Zhao R."/>
            <person name="Li G."/>
            <person name="Mu C."/>
            <person name="Tian Q."/>
            <person name="Mei H."/>
            <person name="Zhang T."/>
            <person name="Gao T."/>
            <person name="Zhang H."/>
        </authorList>
    </citation>
    <scope>NUCLEOTIDE SEQUENCE</scope>
    <source>
        <strain evidence="1">G02</strain>
    </source>
</reference>
<dbReference type="AlphaFoldDB" id="A0AAW2P584"/>
<evidence type="ECO:0008006" key="2">
    <source>
        <dbReference type="Google" id="ProtNLM"/>
    </source>
</evidence>
<comment type="caution">
    <text evidence="1">The sequence shown here is derived from an EMBL/GenBank/DDBJ whole genome shotgun (WGS) entry which is preliminary data.</text>
</comment>
<protein>
    <recommendedName>
        <fullName evidence="2">RNase H type-1 domain-containing protein</fullName>
    </recommendedName>
</protein>
<sequence length="123" mass="14099">MTLGAGARNLTAYSDSQLVTNHIDDTYDVQEDRMKIHLHEISKLKIRLKSFQLHQIPCTENNKVDYLTRLANCNTRTITANEEVDVINKILVQGIKTKLEQALGQWIDAMPSVLWSYRTTPRS</sequence>
<dbReference type="EMBL" id="JACGWJ010000018">
    <property type="protein sequence ID" value="KAL0350217.1"/>
    <property type="molecule type" value="Genomic_DNA"/>
</dbReference>
<proteinExistence type="predicted"/>
<dbReference type="GO" id="GO:0003676">
    <property type="term" value="F:nucleic acid binding"/>
    <property type="evidence" value="ECO:0007669"/>
    <property type="project" value="InterPro"/>
</dbReference>
<dbReference type="PANTHER" id="PTHR48475">
    <property type="entry name" value="RIBONUCLEASE H"/>
    <property type="match status" value="1"/>
</dbReference>
<reference evidence="1" key="1">
    <citation type="submission" date="2020-06" db="EMBL/GenBank/DDBJ databases">
        <authorList>
            <person name="Li T."/>
            <person name="Hu X."/>
            <person name="Zhang T."/>
            <person name="Song X."/>
            <person name="Zhang H."/>
            <person name="Dai N."/>
            <person name="Sheng W."/>
            <person name="Hou X."/>
            <person name="Wei L."/>
        </authorList>
    </citation>
    <scope>NUCLEOTIDE SEQUENCE</scope>
    <source>
        <strain evidence="1">G02</strain>
        <tissue evidence="1">Leaf</tissue>
    </source>
</reference>
<organism evidence="1">
    <name type="scientific">Sesamum radiatum</name>
    <name type="common">Black benniseed</name>
    <dbReference type="NCBI Taxonomy" id="300843"/>
    <lineage>
        <taxon>Eukaryota</taxon>
        <taxon>Viridiplantae</taxon>
        <taxon>Streptophyta</taxon>
        <taxon>Embryophyta</taxon>
        <taxon>Tracheophyta</taxon>
        <taxon>Spermatophyta</taxon>
        <taxon>Magnoliopsida</taxon>
        <taxon>eudicotyledons</taxon>
        <taxon>Gunneridae</taxon>
        <taxon>Pentapetalae</taxon>
        <taxon>asterids</taxon>
        <taxon>lamiids</taxon>
        <taxon>Lamiales</taxon>
        <taxon>Pedaliaceae</taxon>
        <taxon>Sesamum</taxon>
    </lineage>
</organism>
<dbReference type="PANTHER" id="PTHR48475:SF2">
    <property type="entry name" value="RIBONUCLEASE H"/>
    <property type="match status" value="1"/>
</dbReference>
<accession>A0AAW2P584</accession>
<evidence type="ECO:0000313" key="1">
    <source>
        <dbReference type="EMBL" id="KAL0350217.1"/>
    </source>
</evidence>
<dbReference type="InterPro" id="IPR036397">
    <property type="entry name" value="RNaseH_sf"/>
</dbReference>